<dbReference type="InterPro" id="IPR036396">
    <property type="entry name" value="Cyt_P450_sf"/>
</dbReference>
<evidence type="ECO:0000256" key="5">
    <source>
        <dbReference type="ARBA" id="ARBA00023004"/>
    </source>
</evidence>
<dbReference type="GO" id="GO:0004497">
    <property type="term" value="F:monooxygenase activity"/>
    <property type="evidence" value="ECO:0007669"/>
    <property type="project" value="UniProtKB-KW"/>
</dbReference>
<keyword evidence="4" id="KW-0560">Oxidoreductase</keyword>
<dbReference type="Pfam" id="PF00067">
    <property type="entry name" value="p450"/>
    <property type="match status" value="2"/>
</dbReference>
<dbReference type="GO" id="GO:0020037">
    <property type="term" value="F:heme binding"/>
    <property type="evidence" value="ECO:0007669"/>
    <property type="project" value="InterPro"/>
</dbReference>
<evidence type="ECO:0000256" key="6">
    <source>
        <dbReference type="ARBA" id="ARBA00023033"/>
    </source>
</evidence>
<proteinExistence type="inferred from homology"/>
<dbReference type="InterPro" id="IPR002397">
    <property type="entry name" value="Cyt_P450_B"/>
</dbReference>
<keyword evidence="2" id="KW-0349">Heme</keyword>
<dbReference type="AlphaFoldDB" id="A0A6J6GRF9"/>
<name>A0A6J6GRF9_9ZZZZ</name>
<accession>A0A6J6GRF9</accession>
<evidence type="ECO:0000256" key="2">
    <source>
        <dbReference type="ARBA" id="ARBA00022617"/>
    </source>
</evidence>
<dbReference type="PANTHER" id="PTHR46696">
    <property type="entry name" value="P450, PUTATIVE (EUROFUNG)-RELATED"/>
    <property type="match status" value="1"/>
</dbReference>
<keyword evidence="5" id="KW-0408">Iron</keyword>
<dbReference type="PANTHER" id="PTHR46696:SF1">
    <property type="entry name" value="CYTOCHROME P450 YJIB-RELATED"/>
    <property type="match status" value="1"/>
</dbReference>
<gene>
    <name evidence="7" type="ORF">UFOPK1493_04447</name>
</gene>
<dbReference type="PRINTS" id="PR00359">
    <property type="entry name" value="BP450"/>
</dbReference>
<sequence length="410" mass="45801">MTSASTAPLFNPFDPAFRADPYPFYDVLRTQDPVHVSPLGFTVLTRYEDIARALRGAEFARDIEAHTPPPVDPVRLRRRENFQRRIAEGRTSKSILNLDPPDHTRLRRLVTQAFTPSAIERLRPRVQQLVDHVLDRAAERGSIELVEELAFPVPFQVISDLLALPTDRTDEVRDWSQCLTASLEPTADEATLDASEAAAMQMGDYLREVVEHRRRNLGDDLLSGLLQVEESGDRLTTAELLSFVVLLYVAGHETTVNLIGNGTLALLRHPDQLRLWAENPGMDAQAIDELLRYDGPVQQTVRVPLQPVRFGDVEVPANTMVMTVVGAANHDPAVFDDPHTLRLDRPNARNHLAFAAGVHYCLGASLAKLEASVAIGSLIRRFPDVELAGEPRWRDRLTIRGVDHLPLTTR</sequence>
<evidence type="ECO:0000256" key="4">
    <source>
        <dbReference type="ARBA" id="ARBA00023002"/>
    </source>
</evidence>
<dbReference type="GO" id="GO:0016705">
    <property type="term" value="F:oxidoreductase activity, acting on paired donors, with incorporation or reduction of molecular oxygen"/>
    <property type="evidence" value="ECO:0007669"/>
    <property type="project" value="InterPro"/>
</dbReference>
<keyword evidence="6" id="KW-0503">Monooxygenase</keyword>
<dbReference type="Gene3D" id="1.10.630.10">
    <property type="entry name" value="Cytochrome P450"/>
    <property type="match status" value="1"/>
</dbReference>
<dbReference type="InterPro" id="IPR001128">
    <property type="entry name" value="Cyt_P450"/>
</dbReference>
<reference evidence="7" key="1">
    <citation type="submission" date="2020-05" db="EMBL/GenBank/DDBJ databases">
        <authorList>
            <person name="Chiriac C."/>
            <person name="Salcher M."/>
            <person name="Ghai R."/>
            <person name="Kavagutti S V."/>
        </authorList>
    </citation>
    <scope>NUCLEOTIDE SEQUENCE</scope>
</reference>
<dbReference type="CDD" id="cd20625">
    <property type="entry name" value="CYP164-like"/>
    <property type="match status" value="1"/>
</dbReference>
<evidence type="ECO:0000256" key="1">
    <source>
        <dbReference type="ARBA" id="ARBA00010617"/>
    </source>
</evidence>
<organism evidence="7">
    <name type="scientific">freshwater metagenome</name>
    <dbReference type="NCBI Taxonomy" id="449393"/>
    <lineage>
        <taxon>unclassified sequences</taxon>
        <taxon>metagenomes</taxon>
        <taxon>ecological metagenomes</taxon>
    </lineage>
</organism>
<evidence type="ECO:0000313" key="7">
    <source>
        <dbReference type="EMBL" id="CAB4602860.1"/>
    </source>
</evidence>
<evidence type="ECO:0000256" key="3">
    <source>
        <dbReference type="ARBA" id="ARBA00022723"/>
    </source>
</evidence>
<protein>
    <submittedName>
        <fullName evidence="7">Unannotated protein</fullName>
    </submittedName>
</protein>
<dbReference type="EMBL" id="CAEZSR010000354">
    <property type="protein sequence ID" value="CAB4602860.1"/>
    <property type="molecule type" value="Genomic_DNA"/>
</dbReference>
<keyword evidence="3" id="KW-0479">Metal-binding</keyword>
<dbReference type="SUPFAM" id="SSF48264">
    <property type="entry name" value="Cytochrome P450"/>
    <property type="match status" value="1"/>
</dbReference>
<comment type="similarity">
    <text evidence="1">Belongs to the cytochrome P450 family.</text>
</comment>
<dbReference type="GO" id="GO:0005506">
    <property type="term" value="F:iron ion binding"/>
    <property type="evidence" value="ECO:0007669"/>
    <property type="project" value="InterPro"/>
</dbReference>
<dbReference type="FunFam" id="1.10.630.10:FF:000018">
    <property type="entry name" value="Cytochrome P450 monooxygenase"/>
    <property type="match status" value="1"/>
</dbReference>